<comment type="caution">
    <text evidence="2">The sequence shown here is derived from an EMBL/GenBank/DDBJ whole genome shotgun (WGS) entry which is preliminary data.</text>
</comment>
<reference evidence="2" key="1">
    <citation type="submission" date="2021-06" db="EMBL/GenBank/DDBJ databases">
        <authorList>
            <person name="Kallberg Y."/>
            <person name="Tangrot J."/>
            <person name="Rosling A."/>
        </authorList>
    </citation>
    <scope>NUCLEOTIDE SEQUENCE</scope>
    <source>
        <strain evidence="2">FL966</strain>
    </source>
</reference>
<dbReference type="GO" id="GO:0006396">
    <property type="term" value="P:RNA processing"/>
    <property type="evidence" value="ECO:0007669"/>
    <property type="project" value="InterPro"/>
</dbReference>
<sequence length="408" mass="46440">MKHDSNPQQNTSILKDPEQNSNKKFSFTQTRALERTKSALEESLKKFNANFNKHPSKFLNKEVAHVQSCFNRAINNLSDLMCEYISFPKASQIIAEGVVTNFDTLSHIYKEISESLDASRNAQINTSQFSELLTVPKDNEIGSSSDVSKDIKNSLSSQSKELLAMSAVRPNKLVTILRDVEISTSFQPNVMLREDEMSTSQNNKGQKRKFITSDCKDGNDVTFPNKKRRSEKLIIDALKNKRNDLKAIPPINDTLFAAMAIGYYSYNESWEALEYLGDRVIESCLFKVAKSRYLSLYSADDIKTGIMRITTNKILAAYSITLKLHELNNMKFLSVRKFHADAFEAYFGAYFLVYGELLTCTYLDYLMTPLLDLIINHVASGNKTTNDSYNLASEYFSMSWIRNTNFLN</sequence>
<dbReference type="OrthoDB" id="2387250at2759"/>
<gene>
    <name evidence="2" type="ORF">CPELLU_LOCUS11863</name>
</gene>
<accession>A0A9N9HRB1</accession>
<dbReference type="EMBL" id="CAJVQA010010854">
    <property type="protein sequence ID" value="CAG8701688.1"/>
    <property type="molecule type" value="Genomic_DNA"/>
</dbReference>
<name>A0A9N9HRB1_9GLOM</name>
<dbReference type="SUPFAM" id="SSF69065">
    <property type="entry name" value="RNase III domain-like"/>
    <property type="match status" value="1"/>
</dbReference>
<feature type="region of interest" description="Disordered" evidence="1">
    <location>
        <begin position="1"/>
        <end position="24"/>
    </location>
</feature>
<dbReference type="InterPro" id="IPR036389">
    <property type="entry name" value="RNase_III_sf"/>
</dbReference>
<dbReference type="Proteomes" id="UP000789759">
    <property type="component" value="Unassembled WGS sequence"/>
</dbReference>
<protein>
    <submittedName>
        <fullName evidence="2">22818_t:CDS:1</fullName>
    </submittedName>
</protein>
<evidence type="ECO:0000313" key="3">
    <source>
        <dbReference type="Proteomes" id="UP000789759"/>
    </source>
</evidence>
<dbReference type="AlphaFoldDB" id="A0A9N9HRB1"/>
<dbReference type="GO" id="GO:0004525">
    <property type="term" value="F:ribonuclease III activity"/>
    <property type="evidence" value="ECO:0007669"/>
    <property type="project" value="InterPro"/>
</dbReference>
<organism evidence="2 3">
    <name type="scientific">Cetraspora pellucida</name>
    <dbReference type="NCBI Taxonomy" id="1433469"/>
    <lineage>
        <taxon>Eukaryota</taxon>
        <taxon>Fungi</taxon>
        <taxon>Fungi incertae sedis</taxon>
        <taxon>Mucoromycota</taxon>
        <taxon>Glomeromycotina</taxon>
        <taxon>Glomeromycetes</taxon>
        <taxon>Diversisporales</taxon>
        <taxon>Gigasporaceae</taxon>
        <taxon>Cetraspora</taxon>
    </lineage>
</organism>
<proteinExistence type="predicted"/>
<dbReference type="Gene3D" id="1.10.1520.10">
    <property type="entry name" value="Ribonuclease III domain"/>
    <property type="match status" value="1"/>
</dbReference>
<evidence type="ECO:0000313" key="2">
    <source>
        <dbReference type="EMBL" id="CAG8701688.1"/>
    </source>
</evidence>
<keyword evidence="3" id="KW-1185">Reference proteome</keyword>
<evidence type="ECO:0000256" key="1">
    <source>
        <dbReference type="SAM" id="MobiDB-lite"/>
    </source>
</evidence>